<sequence length="189" mass="19225">MTKLTFTLISLLRLSISFISPQVGVGAASVATCVNDCFTSAASEVGCASVEDIDCIKASSTFETIAGKCISDNACTTLSESDDEDSAKASYAALSLFDALSPAGDGHADGVPIRRSALFGPAGSDSNLEKRQCNSGSGFCITGGQSRCNSYCTSCHVNSQGNCGVDCSSGLCTGTLGLTCACQVPCFIC</sequence>
<gene>
    <name evidence="3" type="ORF">CC1G_15644</name>
</gene>
<dbReference type="RefSeq" id="XP_001839618.1">
    <property type="nucleotide sequence ID" value="XM_001839566.1"/>
</dbReference>
<accession>A8P8R2</accession>
<evidence type="ECO:0000313" key="3">
    <source>
        <dbReference type="EMBL" id="EAU82209.1"/>
    </source>
</evidence>
<organism evidence="3 4">
    <name type="scientific">Coprinopsis cinerea (strain Okayama-7 / 130 / ATCC MYA-4618 / FGSC 9003)</name>
    <name type="common">Inky cap fungus</name>
    <name type="synonym">Hormographiella aspergillata</name>
    <dbReference type="NCBI Taxonomy" id="240176"/>
    <lineage>
        <taxon>Eukaryota</taxon>
        <taxon>Fungi</taxon>
        <taxon>Dikarya</taxon>
        <taxon>Basidiomycota</taxon>
        <taxon>Agaricomycotina</taxon>
        <taxon>Agaricomycetes</taxon>
        <taxon>Agaricomycetidae</taxon>
        <taxon>Agaricales</taxon>
        <taxon>Agaricineae</taxon>
        <taxon>Psathyrellaceae</taxon>
        <taxon>Coprinopsis</taxon>
    </lineage>
</organism>
<dbReference type="Gene3D" id="3.30.30.140">
    <property type="match status" value="1"/>
</dbReference>
<feature type="signal peptide" evidence="1">
    <location>
        <begin position="1"/>
        <end position="17"/>
    </location>
</feature>
<comment type="caution">
    <text evidence="3">The sequence shown here is derived from an EMBL/GenBank/DDBJ whole genome shotgun (WGS) entry which is preliminary data.</text>
</comment>
<dbReference type="EMBL" id="AACS02000011">
    <property type="protein sequence ID" value="EAU82209.1"/>
    <property type="molecule type" value="Genomic_DNA"/>
</dbReference>
<reference evidence="3 4" key="1">
    <citation type="journal article" date="2010" name="Proc. Natl. Acad. Sci. U.S.A.">
        <title>Insights into evolution of multicellular fungi from the assembled chromosomes of the mushroom Coprinopsis cinerea (Coprinus cinereus).</title>
        <authorList>
            <person name="Stajich J.E."/>
            <person name="Wilke S.K."/>
            <person name="Ahren D."/>
            <person name="Au C.H."/>
            <person name="Birren B.W."/>
            <person name="Borodovsky M."/>
            <person name="Burns C."/>
            <person name="Canback B."/>
            <person name="Casselton L.A."/>
            <person name="Cheng C.K."/>
            <person name="Deng J."/>
            <person name="Dietrich F.S."/>
            <person name="Fargo D.C."/>
            <person name="Farman M.L."/>
            <person name="Gathman A.C."/>
            <person name="Goldberg J."/>
            <person name="Guigo R."/>
            <person name="Hoegger P.J."/>
            <person name="Hooker J.B."/>
            <person name="Huggins A."/>
            <person name="James T.Y."/>
            <person name="Kamada T."/>
            <person name="Kilaru S."/>
            <person name="Kodira C."/>
            <person name="Kues U."/>
            <person name="Kupfer D."/>
            <person name="Kwan H.S."/>
            <person name="Lomsadze A."/>
            <person name="Li W."/>
            <person name="Lilly W.W."/>
            <person name="Ma L.J."/>
            <person name="Mackey A.J."/>
            <person name="Manning G."/>
            <person name="Martin F."/>
            <person name="Muraguchi H."/>
            <person name="Natvig D.O."/>
            <person name="Palmerini H."/>
            <person name="Ramesh M.A."/>
            <person name="Rehmeyer C.J."/>
            <person name="Roe B.A."/>
            <person name="Shenoy N."/>
            <person name="Stanke M."/>
            <person name="Ter-Hovhannisyan V."/>
            <person name="Tunlid A."/>
            <person name="Velagapudi R."/>
            <person name="Vision T.J."/>
            <person name="Zeng Q."/>
            <person name="Zolan M.E."/>
            <person name="Pukkila P.J."/>
        </authorList>
    </citation>
    <scope>NUCLEOTIDE SEQUENCE [LARGE SCALE GENOMIC DNA]</scope>
    <source>
        <strain evidence="4">Okayama-7 / 130 / ATCC MYA-4618 / FGSC 9003</strain>
    </source>
</reference>
<dbReference type="InParanoid" id="A8P8R2"/>
<dbReference type="InterPro" id="IPR041284">
    <property type="entry name" value="Copsin"/>
</dbReference>
<keyword evidence="1" id="KW-0732">Signal</keyword>
<dbReference type="OrthoDB" id="10438908at2759"/>
<feature type="domain" description="Fungal defensin Copsin" evidence="2">
    <location>
        <begin position="132"/>
        <end position="170"/>
    </location>
</feature>
<keyword evidence="4" id="KW-1185">Reference proteome</keyword>
<evidence type="ECO:0000259" key="2">
    <source>
        <dbReference type="Pfam" id="PF18251"/>
    </source>
</evidence>
<evidence type="ECO:0000313" key="4">
    <source>
        <dbReference type="Proteomes" id="UP000001861"/>
    </source>
</evidence>
<dbReference type="KEGG" id="cci:CC1G_15644"/>
<dbReference type="VEuPathDB" id="FungiDB:CC1G_15644"/>
<protein>
    <recommendedName>
        <fullName evidence="2">Fungal defensin Copsin domain-containing protein</fullName>
    </recommendedName>
</protein>
<dbReference type="Proteomes" id="UP000001861">
    <property type="component" value="Unassembled WGS sequence"/>
</dbReference>
<dbReference type="Pfam" id="PF18251">
    <property type="entry name" value="Defensin_5"/>
    <property type="match status" value="1"/>
</dbReference>
<proteinExistence type="predicted"/>
<dbReference type="AlphaFoldDB" id="A8P8R2"/>
<name>A8P8R2_COPC7</name>
<dbReference type="GeneID" id="6016236"/>
<feature type="chain" id="PRO_5002727639" description="Fungal defensin Copsin domain-containing protein" evidence="1">
    <location>
        <begin position="18"/>
        <end position="189"/>
    </location>
</feature>
<evidence type="ECO:0000256" key="1">
    <source>
        <dbReference type="SAM" id="SignalP"/>
    </source>
</evidence>